<sequence length="167" mass="18730">MSTFIYTWSKWVNGWKRFSQPATHLHISSPSKRHITVHTIRPDAKGRNTLKEAMPSFPLTAREAAVQAAVWLRDLEENENHVNPSPPKRVVLANHRQSANHVILPPLLLPNLGPRSMTDGTFPQEQPRSPILSGMAHSLDLYVLARSGRWKGWDPGPPPPTPPLPNN</sequence>
<dbReference type="Proteomes" id="UP000240883">
    <property type="component" value="Unassembled WGS sequence"/>
</dbReference>
<accession>A0A2T2NMB2</accession>
<dbReference type="AlphaFoldDB" id="A0A2T2NMB2"/>
<evidence type="ECO:0000313" key="2">
    <source>
        <dbReference type="Proteomes" id="UP000240883"/>
    </source>
</evidence>
<organism evidence="1 2">
    <name type="scientific">Corynespora cassiicola Philippines</name>
    <dbReference type="NCBI Taxonomy" id="1448308"/>
    <lineage>
        <taxon>Eukaryota</taxon>
        <taxon>Fungi</taxon>
        <taxon>Dikarya</taxon>
        <taxon>Ascomycota</taxon>
        <taxon>Pezizomycotina</taxon>
        <taxon>Dothideomycetes</taxon>
        <taxon>Pleosporomycetidae</taxon>
        <taxon>Pleosporales</taxon>
        <taxon>Corynesporascaceae</taxon>
        <taxon>Corynespora</taxon>
    </lineage>
</organism>
<evidence type="ECO:0000313" key="1">
    <source>
        <dbReference type="EMBL" id="PSN66406.1"/>
    </source>
</evidence>
<name>A0A2T2NMB2_CORCC</name>
<proteinExistence type="predicted"/>
<keyword evidence="2" id="KW-1185">Reference proteome</keyword>
<gene>
    <name evidence="1" type="ORF">BS50DRAFT_574834</name>
</gene>
<reference evidence="1 2" key="1">
    <citation type="journal article" date="2018" name="Front. Microbiol.">
        <title>Genome-Wide Analysis of Corynespora cassiicola Leaf Fall Disease Putative Effectors.</title>
        <authorList>
            <person name="Lopez D."/>
            <person name="Ribeiro S."/>
            <person name="Label P."/>
            <person name="Fumanal B."/>
            <person name="Venisse J.S."/>
            <person name="Kohler A."/>
            <person name="de Oliveira R.R."/>
            <person name="Labutti K."/>
            <person name="Lipzen A."/>
            <person name="Lail K."/>
            <person name="Bauer D."/>
            <person name="Ohm R.A."/>
            <person name="Barry K.W."/>
            <person name="Spatafora J."/>
            <person name="Grigoriev I.V."/>
            <person name="Martin F.M."/>
            <person name="Pujade-Renaud V."/>
        </authorList>
    </citation>
    <scope>NUCLEOTIDE SEQUENCE [LARGE SCALE GENOMIC DNA]</scope>
    <source>
        <strain evidence="1 2">Philippines</strain>
    </source>
</reference>
<protein>
    <submittedName>
        <fullName evidence="1">Uncharacterized protein</fullName>
    </submittedName>
</protein>
<dbReference type="EMBL" id="KZ678136">
    <property type="protein sequence ID" value="PSN66406.1"/>
    <property type="molecule type" value="Genomic_DNA"/>
</dbReference>